<keyword evidence="2" id="KW-1185">Reference proteome</keyword>
<reference evidence="1" key="1">
    <citation type="submission" date="2020-11" db="EMBL/GenBank/DDBJ databases">
        <authorList>
            <person name="Whiteford S."/>
        </authorList>
    </citation>
    <scope>NUCLEOTIDE SEQUENCE</scope>
</reference>
<dbReference type="AlphaFoldDB" id="A0A8S4DHD9"/>
<proteinExistence type="predicted"/>
<name>A0A8S4DHD9_PLUXY</name>
<evidence type="ECO:0000313" key="1">
    <source>
        <dbReference type="EMBL" id="CAG9099747.1"/>
    </source>
</evidence>
<dbReference type="PANTHER" id="PTHR33223:SF6">
    <property type="entry name" value="CCHC-TYPE DOMAIN-CONTAINING PROTEIN"/>
    <property type="match status" value="1"/>
</dbReference>
<accession>A0A8S4DHD9</accession>
<dbReference type="EMBL" id="CAJHNJ030000005">
    <property type="protein sequence ID" value="CAG9099747.1"/>
    <property type="molecule type" value="Genomic_DNA"/>
</dbReference>
<dbReference type="Proteomes" id="UP000653454">
    <property type="component" value="Unassembled WGS sequence"/>
</dbReference>
<gene>
    <name evidence="1" type="ORF">PLXY2_LOCUS2281</name>
</gene>
<sequence length="430" mass="49818">MMMTAAQPSLVSIEATIPLFTGADPTYPAARWVEEINDNAEAFGWSPSQKLLMARRALTGVAGLWLRSENIFKSFDELQQALLKEFPDEVNPKEIHEMMSNRKKKSTESCYEYMLVMKELGKRGGFPDYVAIQYIVDGIVDYEIHKIMLYGVTTYPDLKEKLKIYEYIKRKMETSEKMRRQNRDRWYYSCREKNHVASECPNGQTIKYESTVATPSGTRGELPMDVSVMQEPEQPQSSGCRYKSVVSVKQHAVMIGVRMDDATYRSDHYSKKNEVTSMKRQCKPEVVNVVNKQVMENTKVKEAPIKVKSIKEENIDIQKVEEVCEKKIVEEEVENMVGKESCPGEFDKKEDGPRRRYIDNKKVFKGRCAEKDTQYQHVLMESEIPYEGIEKKIIVLRAKEKPIAKRVNESCNFAERIMKDAMTKDYHVLR</sequence>
<protein>
    <submittedName>
        <fullName evidence="1">(diamondback moth) hypothetical protein</fullName>
    </submittedName>
</protein>
<organism evidence="1 2">
    <name type="scientific">Plutella xylostella</name>
    <name type="common">Diamondback moth</name>
    <name type="synonym">Plutella maculipennis</name>
    <dbReference type="NCBI Taxonomy" id="51655"/>
    <lineage>
        <taxon>Eukaryota</taxon>
        <taxon>Metazoa</taxon>
        <taxon>Ecdysozoa</taxon>
        <taxon>Arthropoda</taxon>
        <taxon>Hexapoda</taxon>
        <taxon>Insecta</taxon>
        <taxon>Pterygota</taxon>
        <taxon>Neoptera</taxon>
        <taxon>Endopterygota</taxon>
        <taxon>Lepidoptera</taxon>
        <taxon>Glossata</taxon>
        <taxon>Ditrysia</taxon>
        <taxon>Yponomeutoidea</taxon>
        <taxon>Plutellidae</taxon>
        <taxon>Plutella</taxon>
    </lineage>
</organism>
<comment type="caution">
    <text evidence="1">The sequence shown here is derived from an EMBL/GenBank/DDBJ whole genome shotgun (WGS) entry which is preliminary data.</text>
</comment>
<dbReference type="PANTHER" id="PTHR33223">
    <property type="entry name" value="CCHC-TYPE DOMAIN-CONTAINING PROTEIN"/>
    <property type="match status" value="1"/>
</dbReference>
<evidence type="ECO:0000313" key="2">
    <source>
        <dbReference type="Proteomes" id="UP000653454"/>
    </source>
</evidence>